<dbReference type="PANTHER" id="PTHR40465">
    <property type="entry name" value="CHROMOSOME 1, WHOLE GENOME SHOTGUN SEQUENCE"/>
    <property type="match status" value="1"/>
</dbReference>
<feature type="transmembrane region" description="Helical" evidence="1">
    <location>
        <begin position="156"/>
        <end position="181"/>
    </location>
</feature>
<dbReference type="EMBL" id="JARKIB010000002">
    <property type="protein sequence ID" value="KAJ7784662.1"/>
    <property type="molecule type" value="Genomic_DNA"/>
</dbReference>
<dbReference type="PANTHER" id="PTHR40465:SF1">
    <property type="entry name" value="DUF6534 DOMAIN-CONTAINING PROTEIN"/>
    <property type="match status" value="1"/>
</dbReference>
<keyword evidence="1" id="KW-1133">Transmembrane helix</keyword>
<gene>
    <name evidence="3" type="ORF">B0H16DRAFT_306125</name>
</gene>
<accession>A0AAD7P2D5</accession>
<feature type="transmembrane region" description="Helical" evidence="1">
    <location>
        <begin position="210"/>
        <end position="233"/>
    </location>
</feature>
<feature type="domain" description="DUF6534" evidence="2">
    <location>
        <begin position="166"/>
        <end position="250"/>
    </location>
</feature>
<name>A0AAD7P2D5_9AGAR</name>
<feature type="transmembrane region" description="Helical" evidence="1">
    <location>
        <begin position="12"/>
        <end position="36"/>
    </location>
</feature>
<keyword evidence="1" id="KW-0472">Membrane</keyword>
<sequence>MNSVLSLNQTIGVYEISVLISFALLGVATTQTYIYFTRFPDDSIKLKTLVTVVWLCEVAHAGCIGHALYSYTITAYSHPDILLHVPISLGVAIFFAGIITACVQGFFTFRIYVFSETLFIPILLWTTLFLCLLGSLAAFVLELRSTSLADYEAQCWWLFMTIWSLSAANNVTITVTLVVILYRRRPNVLQMTTALVDQVIVWTIETGMLTSAVSIVTLICFITIRGSFIWLAITSRLFSNSLLASLNSRTALRATDEIPSTSLKLSDDLISRVSGLVFVDGTHTIP</sequence>
<comment type="caution">
    <text evidence="3">The sequence shown here is derived from an EMBL/GenBank/DDBJ whole genome shotgun (WGS) entry which is preliminary data.</text>
</comment>
<feature type="transmembrane region" description="Helical" evidence="1">
    <location>
        <begin position="118"/>
        <end position="141"/>
    </location>
</feature>
<proteinExistence type="predicted"/>
<reference evidence="3" key="1">
    <citation type="submission" date="2023-03" db="EMBL/GenBank/DDBJ databases">
        <title>Massive genome expansion in bonnet fungi (Mycena s.s.) driven by repeated elements and novel gene families across ecological guilds.</title>
        <authorList>
            <consortium name="Lawrence Berkeley National Laboratory"/>
            <person name="Harder C.B."/>
            <person name="Miyauchi S."/>
            <person name="Viragh M."/>
            <person name="Kuo A."/>
            <person name="Thoen E."/>
            <person name="Andreopoulos B."/>
            <person name="Lu D."/>
            <person name="Skrede I."/>
            <person name="Drula E."/>
            <person name="Henrissat B."/>
            <person name="Morin E."/>
            <person name="Kohler A."/>
            <person name="Barry K."/>
            <person name="LaButti K."/>
            <person name="Morin E."/>
            <person name="Salamov A."/>
            <person name="Lipzen A."/>
            <person name="Mereny Z."/>
            <person name="Hegedus B."/>
            <person name="Baldrian P."/>
            <person name="Stursova M."/>
            <person name="Weitz H."/>
            <person name="Taylor A."/>
            <person name="Grigoriev I.V."/>
            <person name="Nagy L.G."/>
            <person name="Martin F."/>
            <person name="Kauserud H."/>
        </authorList>
    </citation>
    <scope>NUCLEOTIDE SEQUENCE</scope>
    <source>
        <strain evidence="3">CBHHK182m</strain>
    </source>
</reference>
<dbReference type="AlphaFoldDB" id="A0AAD7P2D5"/>
<organism evidence="3 4">
    <name type="scientific">Mycena metata</name>
    <dbReference type="NCBI Taxonomy" id="1033252"/>
    <lineage>
        <taxon>Eukaryota</taxon>
        <taxon>Fungi</taxon>
        <taxon>Dikarya</taxon>
        <taxon>Basidiomycota</taxon>
        <taxon>Agaricomycotina</taxon>
        <taxon>Agaricomycetes</taxon>
        <taxon>Agaricomycetidae</taxon>
        <taxon>Agaricales</taxon>
        <taxon>Marasmiineae</taxon>
        <taxon>Mycenaceae</taxon>
        <taxon>Mycena</taxon>
    </lineage>
</organism>
<keyword evidence="1" id="KW-0812">Transmembrane</keyword>
<evidence type="ECO:0000313" key="4">
    <source>
        <dbReference type="Proteomes" id="UP001215598"/>
    </source>
</evidence>
<evidence type="ECO:0000256" key="1">
    <source>
        <dbReference type="SAM" id="Phobius"/>
    </source>
</evidence>
<feature type="transmembrane region" description="Helical" evidence="1">
    <location>
        <begin position="48"/>
        <end position="69"/>
    </location>
</feature>
<evidence type="ECO:0000313" key="3">
    <source>
        <dbReference type="EMBL" id="KAJ7784662.1"/>
    </source>
</evidence>
<evidence type="ECO:0000259" key="2">
    <source>
        <dbReference type="Pfam" id="PF20152"/>
    </source>
</evidence>
<protein>
    <recommendedName>
        <fullName evidence="2">DUF6534 domain-containing protein</fullName>
    </recommendedName>
</protein>
<dbReference type="Pfam" id="PF20152">
    <property type="entry name" value="DUF6534"/>
    <property type="match status" value="1"/>
</dbReference>
<feature type="transmembrane region" description="Helical" evidence="1">
    <location>
        <begin position="81"/>
        <end position="106"/>
    </location>
</feature>
<dbReference type="Proteomes" id="UP001215598">
    <property type="component" value="Unassembled WGS sequence"/>
</dbReference>
<keyword evidence="4" id="KW-1185">Reference proteome</keyword>
<dbReference type="InterPro" id="IPR045339">
    <property type="entry name" value="DUF6534"/>
</dbReference>